<sequence>MKDPPRATRRHGESQAAAAGGGDQLVISLPHPQVLRVIARSVLVTVAILAYPWLRSMLPPDGTCSLLSPHRWTDDPFLLPMLLRDLRREGLLVAGASDAALFLGNPGSRLAFVKQNKMHPVMSEASRMAVRDRSVDFVLAADDFCDASFMFVERILRVGGVTIVRLSSDPWHTFNFPANYRIVYIRRFGSTIVGIKKTAHAIALKDANADEFMGTRTGRKLLTLPESMEMPNGLEDENAADFIGTHIGRKLLAVPESIIGVLNGLEDALLEPPSDRKASTRAMKRTRFLSNLLASSLNEYSRRVFVDVGMPGRATSDKWFNKHYPKRNSEFEIIKLDVVGEVKYANVASGIAGWLLKNLREEEYVVMKAEVEVVEEVVREGATGLVDELFLECKTQWHKQGKRSRRAYWECLALYGRLRDEGIAVHQWWG</sequence>
<protein>
    <recommendedName>
        <fullName evidence="1">DUF7870 domain-containing protein</fullName>
    </recommendedName>
</protein>
<dbReference type="Proteomes" id="UP000317650">
    <property type="component" value="Chromosome 10"/>
</dbReference>
<reference evidence="2 3" key="1">
    <citation type="journal article" date="2019" name="Nat. Plants">
        <title>Genome sequencing of Musa balbisiana reveals subgenome evolution and function divergence in polyploid bananas.</title>
        <authorList>
            <person name="Yao X."/>
        </authorList>
    </citation>
    <scope>NUCLEOTIDE SEQUENCE [LARGE SCALE GENOMIC DNA]</scope>
    <source>
        <strain evidence="3">cv. DH-PKW</strain>
        <tissue evidence="2">Leaves</tissue>
    </source>
</reference>
<dbReference type="EMBL" id="PYDT01000008">
    <property type="protein sequence ID" value="THU52191.1"/>
    <property type="molecule type" value="Genomic_DNA"/>
</dbReference>
<dbReference type="Pfam" id="PF25276">
    <property type="entry name" value="DUF7870"/>
    <property type="match status" value="1"/>
</dbReference>
<name>A0A4S8IU01_MUSBA</name>
<comment type="caution">
    <text evidence="2">The sequence shown here is derived from an EMBL/GenBank/DDBJ whole genome shotgun (WGS) entry which is preliminary data.</text>
</comment>
<dbReference type="AlphaFoldDB" id="A0A4S8IU01"/>
<dbReference type="PANTHER" id="PTHR33597">
    <property type="entry name" value="OS02G0760400 PROTEIN"/>
    <property type="match status" value="1"/>
</dbReference>
<keyword evidence="3" id="KW-1185">Reference proteome</keyword>
<gene>
    <name evidence="2" type="ORF">C4D60_Mb10t01390</name>
</gene>
<evidence type="ECO:0000313" key="2">
    <source>
        <dbReference type="EMBL" id="THU52191.1"/>
    </source>
</evidence>
<accession>A0A4S8IU01</accession>
<evidence type="ECO:0000313" key="3">
    <source>
        <dbReference type="Proteomes" id="UP000317650"/>
    </source>
</evidence>
<dbReference type="InterPro" id="IPR057192">
    <property type="entry name" value="DUF7870"/>
</dbReference>
<dbReference type="PANTHER" id="PTHR33597:SF11">
    <property type="entry name" value="OS07G0620600 PROTEIN"/>
    <property type="match status" value="1"/>
</dbReference>
<evidence type="ECO:0000259" key="1">
    <source>
        <dbReference type="Pfam" id="PF25276"/>
    </source>
</evidence>
<feature type="domain" description="DUF7870" evidence="1">
    <location>
        <begin position="262"/>
        <end position="429"/>
    </location>
</feature>
<proteinExistence type="predicted"/>
<organism evidence="2 3">
    <name type="scientific">Musa balbisiana</name>
    <name type="common">Banana</name>
    <dbReference type="NCBI Taxonomy" id="52838"/>
    <lineage>
        <taxon>Eukaryota</taxon>
        <taxon>Viridiplantae</taxon>
        <taxon>Streptophyta</taxon>
        <taxon>Embryophyta</taxon>
        <taxon>Tracheophyta</taxon>
        <taxon>Spermatophyta</taxon>
        <taxon>Magnoliopsida</taxon>
        <taxon>Liliopsida</taxon>
        <taxon>Zingiberales</taxon>
        <taxon>Musaceae</taxon>
        <taxon>Musa</taxon>
    </lineage>
</organism>